<evidence type="ECO:0000313" key="4">
    <source>
        <dbReference type="Proteomes" id="UP001210211"/>
    </source>
</evidence>
<dbReference type="PANTHER" id="PTHR31900:SF27">
    <property type="entry name" value="FBD DOMAIN-CONTAINING PROTEIN"/>
    <property type="match status" value="1"/>
</dbReference>
<proteinExistence type="predicted"/>
<reference evidence="3 4" key="1">
    <citation type="journal article" date="2022" name="Cell">
        <title>Repeat-based holocentromeres influence genome architecture and karyotype evolution.</title>
        <authorList>
            <person name="Hofstatter P.G."/>
            <person name="Thangavel G."/>
            <person name="Lux T."/>
            <person name="Neumann P."/>
            <person name="Vondrak T."/>
            <person name="Novak P."/>
            <person name="Zhang M."/>
            <person name="Costa L."/>
            <person name="Castellani M."/>
            <person name="Scott A."/>
            <person name="Toegelov H."/>
            <person name="Fuchs J."/>
            <person name="Mata-Sucre Y."/>
            <person name="Dias Y."/>
            <person name="Vanzela A.L.L."/>
            <person name="Huettel B."/>
            <person name="Almeida C.C.S."/>
            <person name="Simkova H."/>
            <person name="Souza G."/>
            <person name="Pedrosa-Harand A."/>
            <person name="Macas J."/>
            <person name="Mayer K.F.X."/>
            <person name="Houben A."/>
            <person name="Marques A."/>
        </authorList>
    </citation>
    <scope>NUCLEOTIDE SEQUENCE [LARGE SCALE GENOMIC DNA]</scope>
    <source>
        <strain evidence="3">RhyTen1mFocal</strain>
    </source>
</reference>
<name>A0AAD5ZNQ9_9POAL</name>
<feature type="domain" description="F-box" evidence="1">
    <location>
        <begin position="8"/>
        <end position="47"/>
    </location>
</feature>
<dbReference type="AlphaFoldDB" id="A0AAD5ZNQ9"/>
<dbReference type="Pfam" id="PF00646">
    <property type="entry name" value="F-box"/>
    <property type="match status" value="1"/>
</dbReference>
<protein>
    <recommendedName>
        <fullName evidence="5">F-box domain-containing protein</fullName>
    </recommendedName>
</protein>
<dbReference type="SUPFAM" id="SSF52047">
    <property type="entry name" value="RNI-like"/>
    <property type="match status" value="1"/>
</dbReference>
<comment type="caution">
    <text evidence="3">The sequence shown here is derived from an EMBL/GenBank/DDBJ whole genome shotgun (WGS) entry which is preliminary data.</text>
</comment>
<dbReference type="Gene3D" id="3.80.10.10">
    <property type="entry name" value="Ribonuclease Inhibitor"/>
    <property type="match status" value="1"/>
</dbReference>
<dbReference type="EMBL" id="JAMRDG010000001">
    <property type="protein sequence ID" value="KAJ3701269.1"/>
    <property type="molecule type" value="Genomic_DNA"/>
</dbReference>
<evidence type="ECO:0000259" key="1">
    <source>
        <dbReference type="Pfam" id="PF00646"/>
    </source>
</evidence>
<dbReference type="InterPro" id="IPR001810">
    <property type="entry name" value="F-box_dom"/>
</dbReference>
<dbReference type="InterPro" id="IPR050232">
    <property type="entry name" value="FBL13/AtMIF1-like"/>
</dbReference>
<evidence type="ECO:0000259" key="2">
    <source>
        <dbReference type="Pfam" id="PF24758"/>
    </source>
</evidence>
<keyword evidence="4" id="KW-1185">Reference proteome</keyword>
<feature type="domain" description="F-box/LRR-repeat protein 15/At3g58940/PEG3-like LRR" evidence="2">
    <location>
        <begin position="107"/>
        <end position="323"/>
    </location>
</feature>
<evidence type="ECO:0008006" key="5">
    <source>
        <dbReference type="Google" id="ProtNLM"/>
    </source>
</evidence>
<dbReference type="Pfam" id="PF24758">
    <property type="entry name" value="LRR_At5g56370"/>
    <property type="match status" value="1"/>
</dbReference>
<dbReference type="SUPFAM" id="SSF81383">
    <property type="entry name" value="F-box domain"/>
    <property type="match status" value="1"/>
</dbReference>
<evidence type="ECO:0000313" key="3">
    <source>
        <dbReference type="EMBL" id="KAJ3701269.1"/>
    </source>
</evidence>
<dbReference type="InterPro" id="IPR055411">
    <property type="entry name" value="LRR_FXL15/At3g58940/PEG3-like"/>
</dbReference>
<sequence length="431" mass="48489">MAEELDRLSALPLEIKTSILRLLPIDDAVRTSALSHSWLYVWTHLSSLFFNLSFPDDPDLLQAWVEVAVYIISSLRGPLIDFDLCYFAQSYASEDLFRFLSLIFQKGGLQTLSIYSTGCSALIQLPYFRSLRKLYLCHFHLLLPDDFQGFEHLEDLSLYGVYIPQQDIQLLIDGSKNLKTFQGHVESDEVRTLSLTFNSPLLTFVQYYFIDSIKEVRVINAPLLEKANVSACIGPGSSEGDCALIAALTSKFMVDVAAVSDLSLGFEILQCFSQDAMSSALRVQFLQLRSLHLEGIVSCLDEKVFATFCCLLRNMPIVETLEIQCFDHPGVREGLVEPDAFKVSECIKKEDGINCLEQSLRRLTISVTNSINIVVMGMIHFILLNANVIELVEIIYRADNEVEPSKIEELNLVEKASPYVNVVFSSTSDLF</sequence>
<dbReference type="Proteomes" id="UP001210211">
    <property type="component" value="Unassembled WGS sequence"/>
</dbReference>
<accession>A0AAD5ZNQ9</accession>
<dbReference type="InterPro" id="IPR032675">
    <property type="entry name" value="LRR_dom_sf"/>
</dbReference>
<gene>
    <name evidence="3" type="ORF">LUZ61_004974</name>
</gene>
<organism evidence="3 4">
    <name type="scientific">Rhynchospora tenuis</name>
    <dbReference type="NCBI Taxonomy" id="198213"/>
    <lineage>
        <taxon>Eukaryota</taxon>
        <taxon>Viridiplantae</taxon>
        <taxon>Streptophyta</taxon>
        <taxon>Embryophyta</taxon>
        <taxon>Tracheophyta</taxon>
        <taxon>Spermatophyta</taxon>
        <taxon>Magnoliopsida</taxon>
        <taxon>Liliopsida</taxon>
        <taxon>Poales</taxon>
        <taxon>Cyperaceae</taxon>
        <taxon>Cyperoideae</taxon>
        <taxon>Rhynchosporeae</taxon>
        <taxon>Rhynchospora</taxon>
    </lineage>
</organism>
<dbReference type="PANTHER" id="PTHR31900">
    <property type="entry name" value="F-BOX/RNI SUPERFAMILY PROTEIN-RELATED"/>
    <property type="match status" value="1"/>
</dbReference>
<dbReference type="InterPro" id="IPR036047">
    <property type="entry name" value="F-box-like_dom_sf"/>
</dbReference>